<keyword evidence="2" id="KW-0812">Transmembrane</keyword>
<evidence type="ECO:0000256" key="1">
    <source>
        <dbReference type="SAM" id="MobiDB-lite"/>
    </source>
</evidence>
<dbReference type="EMBL" id="BNDZ01000005">
    <property type="protein sequence ID" value="GHI45808.1"/>
    <property type="molecule type" value="Genomic_DNA"/>
</dbReference>
<name>A0AA37BY04_9ACTN</name>
<protein>
    <recommendedName>
        <fullName evidence="5">Integral membrane protein</fullName>
    </recommendedName>
</protein>
<feature type="transmembrane region" description="Helical" evidence="2">
    <location>
        <begin position="70"/>
        <end position="89"/>
    </location>
</feature>
<reference evidence="3" key="1">
    <citation type="submission" date="2022-09" db="EMBL/GenBank/DDBJ databases">
        <title>Whole genome shotgun sequence of Streptomyces albidoflavus NBRC 12854.</title>
        <authorList>
            <person name="Komaki H."/>
            <person name="Tamura T."/>
        </authorList>
    </citation>
    <scope>NUCLEOTIDE SEQUENCE</scope>
    <source>
        <strain evidence="3">NBRC 12854</strain>
    </source>
</reference>
<keyword evidence="2" id="KW-0472">Membrane</keyword>
<evidence type="ECO:0000313" key="4">
    <source>
        <dbReference type="Proteomes" id="UP001051844"/>
    </source>
</evidence>
<accession>A0AA37BY04</accession>
<comment type="caution">
    <text evidence="3">The sequence shown here is derived from an EMBL/GenBank/DDBJ whole genome shotgun (WGS) entry which is preliminary data.</text>
</comment>
<evidence type="ECO:0000313" key="3">
    <source>
        <dbReference type="EMBL" id="GHI45808.1"/>
    </source>
</evidence>
<evidence type="ECO:0000256" key="2">
    <source>
        <dbReference type="SAM" id="Phobius"/>
    </source>
</evidence>
<dbReference type="AlphaFoldDB" id="A0AA37BY04"/>
<feature type="transmembrane region" description="Helical" evidence="2">
    <location>
        <begin position="101"/>
        <end position="121"/>
    </location>
</feature>
<evidence type="ECO:0008006" key="5">
    <source>
        <dbReference type="Google" id="ProtNLM"/>
    </source>
</evidence>
<sequence>MPGARLLRTDGSGRAYREGPRPAPAPRTARAGPRDHPEPMIAPRTARVGPATTDLRRTEPSAEPSEGDPVIVETVGALAIGLAVAWLALRRLPHRLPDPRLVGPTGAAGGLLGAFVTHTALGGAQPLVILGGALVMALALLSLLVRPAGRRPVRRTARPA</sequence>
<gene>
    <name evidence="3" type="ORF">ScoT_19820</name>
</gene>
<keyword evidence="2" id="KW-1133">Transmembrane helix</keyword>
<feature type="region of interest" description="Disordered" evidence="1">
    <location>
        <begin position="1"/>
        <end position="68"/>
    </location>
</feature>
<proteinExistence type="predicted"/>
<feature type="transmembrane region" description="Helical" evidence="2">
    <location>
        <begin position="127"/>
        <end position="145"/>
    </location>
</feature>
<organism evidence="3 4">
    <name type="scientific">Streptomyces albidoflavus</name>
    <dbReference type="NCBI Taxonomy" id="1886"/>
    <lineage>
        <taxon>Bacteria</taxon>
        <taxon>Bacillati</taxon>
        <taxon>Actinomycetota</taxon>
        <taxon>Actinomycetes</taxon>
        <taxon>Kitasatosporales</taxon>
        <taxon>Streptomycetaceae</taxon>
        <taxon>Streptomyces</taxon>
        <taxon>Streptomyces albidoflavus group</taxon>
    </lineage>
</organism>
<dbReference type="Proteomes" id="UP001051844">
    <property type="component" value="Unassembled WGS sequence"/>
</dbReference>